<dbReference type="EMBL" id="JOWA01000066">
    <property type="protein sequence ID" value="KEZ45771.1"/>
    <property type="molecule type" value="Genomic_DNA"/>
</dbReference>
<dbReference type="Pfam" id="PF24883">
    <property type="entry name" value="NPHP3_N"/>
    <property type="match status" value="1"/>
</dbReference>
<feature type="region of interest" description="Disordered" evidence="4">
    <location>
        <begin position="1270"/>
        <end position="1311"/>
    </location>
</feature>
<feature type="compositionally biased region" description="Polar residues" evidence="4">
    <location>
        <begin position="1335"/>
        <end position="1349"/>
    </location>
</feature>
<dbReference type="PRINTS" id="PR01415">
    <property type="entry name" value="ANKYRIN"/>
</dbReference>
<dbReference type="PROSITE" id="PS50088">
    <property type="entry name" value="ANK_REPEAT"/>
    <property type="match status" value="6"/>
</dbReference>
<feature type="region of interest" description="Disordered" evidence="4">
    <location>
        <begin position="1554"/>
        <end position="1583"/>
    </location>
</feature>
<sequence>MENFTSKKGFSHMGSVITGTVNNHGLHMSGNHFSGAVTILGKHSDESKEDLCKKALFLTNPIDDKTQIEDNNDQLIPGICQWIHNHPSFRSWHADTSNSDLLWVSGAHGMGKTMMSLFLIEEIKRMQMQARGGGLVLYYFLDSCNEKRNTAVSILRGLIFMMIRQYSEMIHYLMSDFEYQRESLFSQSSLEALWRIFEAMLSDPRAARVICVIDGLDECQQDSLKPFLRKLSNFYENQQNIQQLTQTHNLNPALLNPVASMKMVLLSQEEPACLTESLSHFPRVRIEEAALYSGQPRPAAETKMRPQAGSAKKATAGKGVKGGLSSAVQLALKKKRVEEAKAAIAKAEANAEAKAQSQAVAALGQQVSKLTVNDPESSPESSAQGVTVPADQSQTVVKATGEYVFDEEVVDDVGSIQYEEDVAAEEEAELVLPLALYIRAKVSELVQEQGSNPAEVSIAEILKARGDGTFLWVDLAIGELKRYAPEHSLQVAEQLPSDVNEMYCRILRQIPPHMVQLVAAVLRWVVAARRPLTINELSAALTHMGFSTNDPLGMTKQGIAACNPLLKLNKDGVVNITHTSFKNLLTAPSGAPWIDANFMQFHVNVADVDGDISNFLLSYLERGCLSDGSSSVVEDPSKYNQRCVQFPLFSYAVVFWPDHLRSASRPTLNLGAPFFAKKSVSRKNWWLSYYPETTKKGPMLAPRDFGLLHLAAYLNLPILAHHLEQRGEVKPRIDSRDSHGNTPLALAASTGGMDMLVFLMQRGASHECLAENVFELACRKGQAAVVEYLLNLGYNPNVPARDVGALESLGKSARWIHGIVSEGVELDIDLWRLMTRDTGTGGTPLYSAALGGHTEVVKLLLSRGANVHAATTKRWTALHGASWTGQTECVKLLLDHGAKALEVTDNGWNPMHCAAARGKASLVQFYLKLGMPIDALTVKRKSALHLAAYNGSAPTLRVLGAAGASANLQSHKGETPLHLATRRSKPEAVEALLAGGAERTIPNNVGATPLDTVKMIKGTLSEDNAEVLRILETFGTPGYIPWAPKVDPNAAAVAPTQNQVTGPAGPAITGIQASFQFTSQQASYYQQGGVGVQGGAAMPTTPIPNPYMAPQSYCNTPPPPYTQSPAFQVNPQTGYLPEKQAQASAPVIPSQTGHQANIPNMVYRNTADTGASFNGAQPGGAQDYTSTPTTVYPGMGGGTSQQQVETPMYQNTTAPGMSAITTPLSPYPQTQAPGLVEHPARATTANLMYQSSAVPGFNANGTTPVATFPQSNGLAGKPIESPVHTAVGSGPALLTPSYQQTTGPSQQSVTVPVHGAPQANAAYAPAAPSHAIHQPPSSTATVFSETAPSSLFAEQQPAAELQAEVAVPQQDASPSAPTRQPTIQIQDLGSHQELPVEHSNTIQGHQGQPANPTTISPPLRRDTQPNAWNINSAPALPQQQTQVPVASLTPTPSPQQHSYQQNLTGVSSFPLQGAFPTGVSNITPVPAAPQCNAQPSISPILPSQQPFQQQQQQRQWPASTQIPARQQTWPTTAVQPIPQAQTLVTLLPTAPHQPWSQSGVLSPPSVPQTTGVGYQSQPSHMAPAPVPSYNPSAFPTAPTASTLSTPQTTGQVVFTPPGSTGYGAQQQQAWQNPQYPQQSGYVPQQYGPQGGSLAVSYTPSQYWATEQMQFRPPTGQTGMQKKRSIMNLGGLLK</sequence>
<proteinExistence type="predicted"/>
<dbReference type="PANTHER" id="PTHR10039:SF14">
    <property type="entry name" value="NACHT DOMAIN-CONTAINING PROTEIN"/>
    <property type="match status" value="1"/>
</dbReference>
<dbReference type="PROSITE" id="PS50297">
    <property type="entry name" value="ANK_REP_REGION"/>
    <property type="match status" value="5"/>
</dbReference>
<accession>A0A084GEK9</accession>
<dbReference type="SUPFAM" id="SSF48403">
    <property type="entry name" value="Ankyrin repeat"/>
    <property type="match status" value="1"/>
</dbReference>
<dbReference type="GeneID" id="27720649"/>
<evidence type="ECO:0000256" key="1">
    <source>
        <dbReference type="ARBA" id="ARBA00022737"/>
    </source>
</evidence>
<feature type="region of interest" description="Disordered" evidence="4">
    <location>
        <begin position="1324"/>
        <end position="1380"/>
    </location>
</feature>
<feature type="compositionally biased region" description="Polar residues" evidence="4">
    <location>
        <begin position="1400"/>
        <end position="1416"/>
    </location>
</feature>
<dbReference type="RefSeq" id="XP_016645570.1">
    <property type="nucleotide sequence ID" value="XM_016784813.1"/>
</dbReference>
<feature type="compositionally biased region" description="Low complexity" evidence="4">
    <location>
        <begin position="1494"/>
        <end position="1510"/>
    </location>
</feature>
<evidence type="ECO:0000256" key="3">
    <source>
        <dbReference type="SAM" id="Coils"/>
    </source>
</evidence>
<feature type="repeat" description="ANK" evidence="2">
    <location>
        <begin position="739"/>
        <end position="765"/>
    </location>
</feature>
<feature type="domain" description="NACHT" evidence="5">
    <location>
        <begin position="100"/>
        <end position="218"/>
    </location>
</feature>
<dbReference type="InterPro" id="IPR002110">
    <property type="entry name" value="Ankyrin_rpt"/>
</dbReference>
<feature type="region of interest" description="Disordered" evidence="4">
    <location>
        <begin position="371"/>
        <end position="391"/>
    </location>
</feature>
<dbReference type="InterPro" id="IPR007111">
    <property type="entry name" value="NACHT_NTPase"/>
</dbReference>
<dbReference type="InterPro" id="IPR027417">
    <property type="entry name" value="P-loop_NTPase"/>
</dbReference>
<feature type="compositionally biased region" description="Polar residues" evidence="4">
    <location>
        <begin position="1567"/>
        <end position="1579"/>
    </location>
</feature>
<evidence type="ECO:0000313" key="6">
    <source>
        <dbReference type="EMBL" id="KEZ45771.1"/>
    </source>
</evidence>
<dbReference type="Pfam" id="PF12796">
    <property type="entry name" value="Ank_2"/>
    <property type="match status" value="3"/>
</dbReference>
<feature type="repeat" description="ANK" evidence="2">
    <location>
        <begin position="939"/>
        <end position="971"/>
    </location>
</feature>
<evidence type="ECO:0000313" key="7">
    <source>
        <dbReference type="Proteomes" id="UP000028545"/>
    </source>
</evidence>
<dbReference type="SMART" id="SM00248">
    <property type="entry name" value="ANK"/>
    <property type="match status" value="7"/>
</dbReference>
<feature type="repeat" description="ANK" evidence="2">
    <location>
        <begin position="840"/>
        <end position="872"/>
    </location>
</feature>
<dbReference type="InterPro" id="IPR056884">
    <property type="entry name" value="NPHP3-like_N"/>
</dbReference>
<keyword evidence="7" id="KW-1185">Reference proteome</keyword>
<feature type="repeat" description="ANK" evidence="2">
    <location>
        <begin position="972"/>
        <end position="1004"/>
    </location>
</feature>
<name>A0A084GEK9_PSEDA</name>
<feature type="compositionally biased region" description="Polar residues" evidence="4">
    <location>
        <begin position="1424"/>
        <end position="1460"/>
    </location>
</feature>
<dbReference type="PROSITE" id="PS50837">
    <property type="entry name" value="NACHT"/>
    <property type="match status" value="1"/>
</dbReference>
<feature type="region of interest" description="Disordered" evidence="4">
    <location>
        <begin position="1486"/>
        <end position="1510"/>
    </location>
</feature>
<feature type="compositionally biased region" description="Polar residues" evidence="4">
    <location>
        <begin position="1371"/>
        <end position="1380"/>
    </location>
</feature>
<dbReference type="SUPFAM" id="SSF52540">
    <property type="entry name" value="P-loop containing nucleoside triphosphate hydrolases"/>
    <property type="match status" value="1"/>
</dbReference>
<dbReference type="HOGENOM" id="CLU_241105_0_0_1"/>
<evidence type="ECO:0000256" key="4">
    <source>
        <dbReference type="SAM" id="MobiDB-lite"/>
    </source>
</evidence>
<evidence type="ECO:0000259" key="5">
    <source>
        <dbReference type="PROSITE" id="PS50837"/>
    </source>
</evidence>
<dbReference type="OrthoDB" id="20872at2759"/>
<feature type="region of interest" description="Disordered" evidence="4">
    <location>
        <begin position="1400"/>
        <end position="1460"/>
    </location>
</feature>
<protein>
    <recommendedName>
        <fullName evidence="5">NACHT domain-containing protein</fullName>
    </recommendedName>
</protein>
<gene>
    <name evidence="6" type="ORF">SAPIO_CDS1577</name>
</gene>
<dbReference type="VEuPathDB" id="FungiDB:SAPIO_CDS1577"/>
<dbReference type="InterPro" id="IPR036770">
    <property type="entry name" value="Ankyrin_rpt-contain_sf"/>
</dbReference>
<feature type="compositionally biased region" description="Low complexity" evidence="4">
    <location>
        <begin position="308"/>
        <end position="318"/>
    </location>
</feature>
<feature type="compositionally biased region" description="Polar residues" evidence="4">
    <location>
        <begin position="1296"/>
        <end position="1310"/>
    </location>
</feature>
<reference evidence="6 7" key="1">
    <citation type="journal article" date="2014" name="Genome Announc.">
        <title>Draft genome sequence of the pathogenic fungus Scedosporium apiospermum.</title>
        <authorList>
            <person name="Vandeputte P."/>
            <person name="Ghamrawi S."/>
            <person name="Rechenmann M."/>
            <person name="Iltis A."/>
            <person name="Giraud S."/>
            <person name="Fleury M."/>
            <person name="Thornton C."/>
            <person name="Delhaes L."/>
            <person name="Meyer W."/>
            <person name="Papon N."/>
            <person name="Bouchara J.P."/>
        </authorList>
    </citation>
    <scope>NUCLEOTIDE SEQUENCE [LARGE SCALE GENOMIC DNA]</scope>
    <source>
        <strain evidence="6 7">IHEM 14462</strain>
    </source>
</reference>
<dbReference type="Gene3D" id="1.25.40.20">
    <property type="entry name" value="Ankyrin repeat-containing domain"/>
    <property type="match status" value="3"/>
</dbReference>
<keyword evidence="1" id="KW-0677">Repeat</keyword>
<evidence type="ECO:0000256" key="2">
    <source>
        <dbReference type="PROSITE-ProRule" id="PRU00023"/>
    </source>
</evidence>
<feature type="repeat" description="ANK" evidence="2">
    <location>
        <begin position="906"/>
        <end position="938"/>
    </location>
</feature>
<organism evidence="6 7">
    <name type="scientific">Pseudallescheria apiosperma</name>
    <name type="common">Scedosporium apiospermum</name>
    <dbReference type="NCBI Taxonomy" id="563466"/>
    <lineage>
        <taxon>Eukaryota</taxon>
        <taxon>Fungi</taxon>
        <taxon>Dikarya</taxon>
        <taxon>Ascomycota</taxon>
        <taxon>Pezizomycotina</taxon>
        <taxon>Sordariomycetes</taxon>
        <taxon>Hypocreomycetidae</taxon>
        <taxon>Microascales</taxon>
        <taxon>Microascaceae</taxon>
        <taxon>Scedosporium</taxon>
    </lineage>
</organism>
<dbReference type="KEGG" id="sapo:SAPIO_CDS1577"/>
<dbReference type="PANTHER" id="PTHR10039">
    <property type="entry name" value="AMELOGENIN"/>
    <property type="match status" value="1"/>
</dbReference>
<feature type="coiled-coil region" evidence="3">
    <location>
        <begin position="330"/>
        <end position="357"/>
    </location>
</feature>
<feature type="region of interest" description="Disordered" evidence="4">
    <location>
        <begin position="292"/>
        <end position="319"/>
    </location>
</feature>
<keyword evidence="3" id="KW-0175">Coiled coil</keyword>
<comment type="caution">
    <text evidence="6">The sequence shown here is derived from an EMBL/GenBank/DDBJ whole genome shotgun (WGS) entry which is preliminary data.</text>
</comment>
<keyword evidence="2" id="KW-0040">ANK repeat</keyword>
<feature type="compositionally biased region" description="Low complexity" evidence="4">
    <location>
        <begin position="1353"/>
        <end position="1370"/>
    </location>
</feature>
<dbReference type="Proteomes" id="UP000028545">
    <property type="component" value="Unassembled WGS sequence"/>
</dbReference>
<dbReference type="Gene3D" id="3.40.50.300">
    <property type="entry name" value="P-loop containing nucleotide triphosphate hydrolases"/>
    <property type="match status" value="1"/>
</dbReference>
<feature type="repeat" description="ANK" evidence="2">
    <location>
        <begin position="873"/>
        <end position="905"/>
    </location>
</feature>